<organism evidence="13 14">
    <name type="scientific">Psychrobacter halodurans</name>
    <dbReference type="NCBI Taxonomy" id="2818439"/>
    <lineage>
        <taxon>Bacteria</taxon>
        <taxon>Pseudomonadati</taxon>
        <taxon>Pseudomonadota</taxon>
        <taxon>Gammaproteobacteria</taxon>
        <taxon>Moraxellales</taxon>
        <taxon>Moraxellaceae</taxon>
        <taxon>Psychrobacter</taxon>
    </lineage>
</organism>
<evidence type="ECO:0000256" key="8">
    <source>
        <dbReference type="ARBA" id="ARBA00023114"/>
    </source>
</evidence>
<dbReference type="GO" id="GO:0009279">
    <property type="term" value="C:cell outer membrane"/>
    <property type="evidence" value="ECO:0007669"/>
    <property type="project" value="UniProtKB-SubCell"/>
</dbReference>
<evidence type="ECO:0000256" key="4">
    <source>
        <dbReference type="ARBA" id="ARBA00022452"/>
    </source>
</evidence>
<keyword evidence="10" id="KW-0998">Cell outer membrane</keyword>
<evidence type="ECO:0000259" key="12">
    <source>
        <dbReference type="Pfam" id="PF13609"/>
    </source>
</evidence>
<evidence type="ECO:0000256" key="11">
    <source>
        <dbReference type="SAM" id="SignalP"/>
    </source>
</evidence>
<dbReference type="GO" id="GO:0006811">
    <property type="term" value="P:monoatomic ion transport"/>
    <property type="evidence" value="ECO:0007669"/>
    <property type="project" value="UniProtKB-KW"/>
</dbReference>
<evidence type="ECO:0000256" key="7">
    <source>
        <dbReference type="ARBA" id="ARBA00023065"/>
    </source>
</evidence>
<evidence type="ECO:0000256" key="5">
    <source>
        <dbReference type="ARBA" id="ARBA00022692"/>
    </source>
</evidence>
<keyword evidence="4" id="KW-1134">Transmembrane beta strand</keyword>
<sequence>MKKLLLATAVAALSVSAANAAPTVYGKGFLTLDLNTGDTDVTVTDTVTGVSTETSFDEDERSQLNSNASRIGLKGSEALTANTDLVYQLEYGIDIDAGDAFVDADGGRMEKSDQFYSRDTYLGLKNAQYGTLLGGRLSAIDDYVNFANVTEGGVLGGDAVLASFDAPRTNNTFNYFSPNINGMQFMAMYAMDEDNGTDTLGRDAFGVGGKYEAGPMNVGATYIQAGDFKVARVSGNYAISPVVTLGALYQNTDFDSDDNENAFTISGEMATATPWTAYAQGDFVNNVGGADDAEAFRAVVGGKYAFNAATTGHLYGAYLSAEEEETVATTRTKAEYDGFGIGGGIEYKF</sequence>
<keyword evidence="7" id="KW-0406">Ion transport</keyword>
<dbReference type="CDD" id="cd00342">
    <property type="entry name" value="gram_neg_porins"/>
    <property type="match status" value="1"/>
</dbReference>
<evidence type="ECO:0000256" key="1">
    <source>
        <dbReference type="ARBA" id="ARBA00004571"/>
    </source>
</evidence>
<comment type="subcellular location">
    <subcellularLocation>
        <location evidence="1">Cell outer membrane</location>
        <topology evidence="1">Multi-pass membrane protein</topology>
    </subcellularLocation>
</comment>
<comment type="caution">
    <text evidence="13">The sequence shown here is derived from an EMBL/GenBank/DDBJ whole genome shotgun (WGS) entry which is preliminary data.</text>
</comment>
<feature type="chain" id="PRO_5043823166" evidence="11">
    <location>
        <begin position="21"/>
        <end position="349"/>
    </location>
</feature>
<dbReference type="EMBL" id="JAGBKN010000004">
    <property type="protein sequence ID" value="MBO1516336.1"/>
    <property type="molecule type" value="Genomic_DNA"/>
</dbReference>
<dbReference type="RefSeq" id="WP_207969186.1">
    <property type="nucleotide sequence ID" value="NZ_JAGBKN010000004.1"/>
</dbReference>
<dbReference type="PRINTS" id="PR00184">
    <property type="entry name" value="NEISSPPORIN"/>
</dbReference>
<accession>A0AAW4IMC5</accession>
<evidence type="ECO:0000313" key="13">
    <source>
        <dbReference type="EMBL" id="MBO1516336.1"/>
    </source>
</evidence>
<gene>
    <name evidence="13" type="ORF">J3491_03175</name>
</gene>
<evidence type="ECO:0000256" key="2">
    <source>
        <dbReference type="ARBA" id="ARBA00011233"/>
    </source>
</evidence>
<proteinExistence type="predicted"/>
<dbReference type="InterPro" id="IPR002299">
    <property type="entry name" value="Porin_Neis"/>
</dbReference>
<dbReference type="InterPro" id="IPR050298">
    <property type="entry name" value="Gram-neg_bact_OMP"/>
</dbReference>
<dbReference type="Pfam" id="PF13609">
    <property type="entry name" value="Porin_4"/>
    <property type="match status" value="1"/>
</dbReference>
<feature type="domain" description="Porin" evidence="12">
    <location>
        <begin position="7"/>
        <end position="318"/>
    </location>
</feature>
<evidence type="ECO:0000256" key="9">
    <source>
        <dbReference type="ARBA" id="ARBA00023136"/>
    </source>
</evidence>
<evidence type="ECO:0000256" key="10">
    <source>
        <dbReference type="ARBA" id="ARBA00023237"/>
    </source>
</evidence>
<keyword evidence="6 11" id="KW-0732">Signal</keyword>
<keyword evidence="8" id="KW-0626">Porin</keyword>
<name>A0AAW4IMC5_9GAMM</name>
<comment type="subunit">
    <text evidence="2">Homotrimer.</text>
</comment>
<dbReference type="PANTHER" id="PTHR34501:SF9">
    <property type="entry name" value="MAJOR OUTER MEMBRANE PROTEIN P.IA"/>
    <property type="match status" value="1"/>
</dbReference>
<dbReference type="Gene3D" id="2.40.160.10">
    <property type="entry name" value="Porin"/>
    <property type="match status" value="1"/>
</dbReference>
<evidence type="ECO:0000313" key="14">
    <source>
        <dbReference type="Proteomes" id="UP000664161"/>
    </source>
</evidence>
<reference evidence="13 14" key="1">
    <citation type="submission" date="2021-03" db="EMBL/GenBank/DDBJ databases">
        <authorList>
            <person name="Shang D.-D."/>
            <person name="Du Z.-J."/>
            <person name="Chen G.-J."/>
        </authorList>
    </citation>
    <scope>NUCLEOTIDE SEQUENCE [LARGE SCALE GENOMIC DNA]</scope>
    <source>
        <strain evidence="13 14">F2608</strain>
    </source>
</reference>
<keyword evidence="5" id="KW-0812">Transmembrane</keyword>
<dbReference type="GO" id="GO:0015288">
    <property type="term" value="F:porin activity"/>
    <property type="evidence" value="ECO:0007669"/>
    <property type="project" value="UniProtKB-KW"/>
</dbReference>
<keyword evidence="14" id="KW-1185">Reference proteome</keyword>
<keyword evidence="3" id="KW-0813">Transport</keyword>
<dbReference type="PANTHER" id="PTHR34501">
    <property type="entry name" value="PROTEIN YDDL-RELATED"/>
    <property type="match status" value="1"/>
</dbReference>
<dbReference type="SUPFAM" id="SSF56935">
    <property type="entry name" value="Porins"/>
    <property type="match status" value="1"/>
</dbReference>
<protein>
    <submittedName>
        <fullName evidence="13">Porin</fullName>
    </submittedName>
</protein>
<keyword evidence="9" id="KW-0472">Membrane</keyword>
<dbReference type="Proteomes" id="UP000664161">
    <property type="component" value="Unassembled WGS sequence"/>
</dbReference>
<dbReference type="InterPro" id="IPR023614">
    <property type="entry name" value="Porin_dom_sf"/>
</dbReference>
<evidence type="ECO:0000256" key="3">
    <source>
        <dbReference type="ARBA" id="ARBA00022448"/>
    </source>
</evidence>
<evidence type="ECO:0000256" key="6">
    <source>
        <dbReference type="ARBA" id="ARBA00022729"/>
    </source>
</evidence>
<dbReference type="GO" id="GO:0046930">
    <property type="term" value="C:pore complex"/>
    <property type="evidence" value="ECO:0007669"/>
    <property type="project" value="UniProtKB-KW"/>
</dbReference>
<dbReference type="AlphaFoldDB" id="A0AAW4IMC5"/>
<dbReference type="InterPro" id="IPR033900">
    <property type="entry name" value="Gram_neg_porin_domain"/>
</dbReference>
<feature type="signal peptide" evidence="11">
    <location>
        <begin position="1"/>
        <end position="20"/>
    </location>
</feature>